<organism evidence="7 8">
    <name type="scientific">Zhongshania marina</name>
    <dbReference type="NCBI Taxonomy" id="2304603"/>
    <lineage>
        <taxon>Bacteria</taxon>
        <taxon>Pseudomonadati</taxon>
        <taxon>Pseudomonadota</taxon>
        <taxon>Gammaproteobacteria</taxon>
        <taxon>Cellvibrionales</taxon>
        <taxon>Spongiibacteraceae</taxon>
        <taxon>Zhongshania</taxon>
    </lineage>
</organism>
<keyword evidence="5" id="KW-0732">Signal</keyword>
<dbReference type="GO" id="GO:0030313">
    <property type="term" value="C:cell envelope"/>
    <property type="evidence" value="ECO:0007669"/>
    <property type="project" value="UniProtKB-SubCell"/>
</dbReference>
<keyword evidence="3 4" id="KW-0476">Mercury</keyword>
<dbReference type="InterPro" id="IPR001802">
    <property type="entry name" value="MerP/CopZ"/>
</dbReference>
<dbReference type="InterPro" id="IPR011795">
    <property type="entry name" value="MerP"/>
</dbReference>
<gene>
    <name evidence="4 7" type="primary">merP</name>
    <name evidence="7" type="ORF">C0068_01325</name>
</gene>
<dbReference type="PRINTS" id="PR00946">
    <property type="entry name" value="HGSCAVENGER"/>
</dbReference>
<comment type="subcellular location">
    <subcellularLocation>
        <location evidence="1">Cell envelope</location>
    </subcellularLocation>
    <subcellularLocation>
        <location evidence="4">Periplasm</location>
    </subcellularLocation>
</comment>
<keyword evidence="2 4" id="KW-0475">Mercuric resistance</keyword>
<evidence type="ECO:0000256" key="4">
    <source>
        <dbReference type="RuleBase" id="RU361212"/>
    </source>
</evidence>
<accession>A0A2S4HKD3</accession>
<dbReference type="OrthoDB" id="7205933at2"/>
<feature type="domain" description="HMA" evidence="6">
    <location>
        <begin position="23"/>
        <end position="89"/>
    </location>
</feature>
<dbReference type="GO" id="GO:0015097">
    <property type="term" value="F:mercury ion transmembrane transporter activity"/>
    <property type="evidence" value="ECO:0007669"/>
    <property type="project" value="UniProtKB-UniRule"/>
</dbReference>
<dbReference type="InterPro" id="IPR006121">
    <property type="entry name" value="HMA_dom"/>
</dbReference>
<dbReference type="Proteomes" id="UP000237222">
    <property type="component" value="Unassembled WGS sequence"/>
</dbReference>
<proteinExistence type="predicted"/>
<dbReference type="InterPro" id="IPR036163">
    <property type="entry name" value="HMA_dom_sf"/>
</dbReference>
<comment type="caution">
    <text evidence="7">The sequence shown here is derived from an EMBL/GenBank/DDBJ whole genome shotgun (WGS) entry which is preliminary data.</text>
</comment>
<evidence type="ECO:0000256" key="3">
    <source>
        <dbReference type="ARBA" id="ARBA00022914"/>
    </source>
</evidence>
<feature type="signal peptide" evidence="5">
    <location>
        <begin position="1"/>
        <end position="20"/>
    </location>
</feature>
<reference evidence="7" key="1">
    <citation type="submission" date="2018-01" db="EMBL/GenBank/DDBJ databases">
        <authorList>
            <person name="Yu X.-D."/>
        </authorList>
    </citation>
    <scope>NUCLEOTIDE SEQUENCE</scope>
    <source>
        <strain evidence="7">ZX-21</strain>
    </source>
</reference>
<feature type="chain" id="PRO_5015646825" description="Periplasmic mercury ion-binding protein" evidence="5">
    <location>
        <begin position="21"/>
        <end position="94"/>
    </location>
</feature>
<dbReference type="GO" id="GO:0045340">
    <property type="term" value="F:mercury ion binding"/>
    <property type="evidence" value="ECO:0007669"/>
    <property type="project" value="UniProtKB-UniRule"/>
</dbReference>
<dbReference type="Gene3D" id="3.30.70.100">
    <property type="match status" value="1"/>
</dbReference>
<sequence>MKQVLIFALLMSGLLSVAWADTRTVKLSVPSMNCAMCPITVRKALEKVDGVKQADVDYKTKSAVVVYDDQKASVDLLTKATQDAGYPSTEVMQE</sequence>
<protein>
    <recommendedName>
        <fullName evidence="4">Periplasmic mercury ion-binding protein</fullName>
    </recommendedName>
</protein>
<keyword evidence="4" id="KW-0479">Metal-binding</keyword>
<evidence type="ECO:0000256" key="1">
    <source>
        <dbReference type="ARBA" id="ARBA00004196"/>
    </source>
</evidence>
<dbReference type="CDD" id="cd00371">
    <property type="entry name" value="HMA"/>
    <property type="match status" value="1"/>
</dbReference>
<dbReference type="EMBL" id="PQGG01000005">
    <property type="protein sequence ID" value="POP54454.1"/>
    <property type="molecule type" value="Genomic_DNA"/>
</dbReference>
<dbReference type="NCBIfam" id="TIGR02052">
    <property type="entry name" value="MerP"/>
    <property type="match status" value="1"/>
</dbReference>
<evidence type="ECO:0000313" key="7">
    <source>
        <dbReference type="EMBL" id="POP54454.1"/>
    </source>
</evidence>
<keyword evidence="4" id="KW-0574">Periplasm</keyword>
<evidence type="ECO:0000256" key="2">
    <source>
        <dbReference type="ARBA" id="ARBA00022466"/>
    </source>
</evidence>
<evidence type="ECO:0000259" key="6">
    <source>
        <dbReference type="PROSITE" id="PS50846"/>
    </source>
</evidence>
<comment type="function">
    <text evidence="4">Involved in mercury resistance. Acts as a mercury scavenger that specifically binds to a mercuric ion in the periplasm and probably passes it to the cytoplasmic mercuric reductase MerA via the mercuric transport protein MerT.</text>
</comment>
<evidence type="ECO:0000256" key="5">
    <source>
        <dbReference type="SAM" id="SignalP"/>
    </source>
</evidence>
<dbReference type="AlphaFoldDB" id="A0A2S4HKD3"/>
<dbReference type="RefSeq" id="WP_103682696.1">
    <property type="nucleotide sequence ID" value="NZ_PQGG01000005.1"/>
</dbReference>
<dbReference type="PROSITE" id="PS50846">
    <property type="entry name" value="HMA_2"/>
    <property type="match status" value="1"/>
</dbReference>
<name>A0A2S4HKD3_9GAMM</name>
<dbReference type="GO" id="GO:0042597">
    <property type="term" value="C:periplasmic space"/>
    <property type="evidence" value="ECO:0007669"/>
    <property type="project" value="UniProtKB-SubCell"/>
</dbReference>
<dbReference type="SUPFAM" id="SSF55008">
    <property type="entry name" value="HMA, heavy metal-associated domain"/>
    <property type="match status" value="1"/>
</dbReference>
<evidence type="ECO:0000313" key="8">
    <source>
        <dbReference type="Proteomes" id="UP000237222"/>
    </source>
</evidence>
<dbReference type="Pfam" id="PF00403">
    <property type="entry name" value="HMA"/>
    <property type="match status" value="1"/>
</dbReference>